<accession>A0A0D0DXI1</accession>
<comment type="subcellular location">
    <subcellularLocation>
        <location evidence="1">Endoplasmic reticulum membrane</location>
        <topology evidence="1">Single-pass type II membrane protein</topology>
    </subcellularLocation>
</comment>
<evidence type="ECO:0000256" key="2">
    <source>
        <dbReference type="ARBA" id="ARBA00022448"/>
    </source>
</evidence>
<keyword evidence="14" id="KW-1185">Reference proteome</keyword>
<keyword evidence="6" id="KW-0256">Endoplasmic reticulum</keyword>
<evidence type="ECO:0000256" key="10">
    <source>
        <dbReference type="ARBA" id="ARBA00023136"/>
    </source>
</evidence>
<dbReference type="GO" id="GO:0003400">
    <property type="term" value="P:regulation of COPII vesicle coating"/>
    <property type="evidence" value="ECO:0007669"/>
    <property type="project" value="TreeGrafter"/>
</dbReference>
<dbReference type="InterPro" id="IPR011047">
    <property type="entry name" value="Quinoprotein_ADH-like_sf"/>
</dbReference>
<dbReference type="Pfam" id="PF00400">
    <property type="entry name" value="WD40"/>
    <property type="match status" value="1"/>
</dbReference>
<keyword evidence="8" id="KW-0653">Protein transport</keyword>
<evidence type="ECO:0000256" key="7">
    <source>
        <dbReference type="ARBA" id="ARBA00022892"/>
    </source>
</evidence>
<name>A0A0D0DXI1_9AGAM</name>
<protein>
    <submittedName>
        <fullName evidence="13">Uncharacterized protein</fullName>
    </submittedName>
</protein>
<feature type="repeat" description="WD" evidence="11">
    <location>
        <begin position="353"/>
        <end position="383"/>
    </location>
</feature>
<keyword evidence="3 11" id="KW-0853">WD repeat</keyword>
<feature type="region of interest" description="Disordered" evidence="12">
    <location>
        <begin position="202"/>
        <end position="222"/>
    </location>
</feature>
<dbReference type="GO" id="GO:0015031">
    <property type="term" value="P:protein transport"/>
    <property type="evidence" value="ECO:0007669"/>
    <property type="project" value="UniProtKB-KW"/>
</dbReference>
<dbReference type="InParanoid" id="A0A0D0DXI1"/>
<evidence type="ECO:0000256" key="3">
    <source>
        <dbReference type="ARBA" id="ARBA00022574"/>
    </source>
</evidence>
<reference evidence="13 14" key="1">
    <citation type="submission" date="2014-04" db="EMBL/GenBank/DDBJ databases">
        <authorList>
            <consortium name="DOE Joint Genome Institute"/>
            <person name="Kuo A."/>
            <person name="Kohler A."/>
            <person name="Jargeat P."/>
            <person name="Nagy L.G."/>
            <person name="Floudas D."/>
            <person name="Copeland A."/>
            <person name="Barry K.W."/>
            <person name="Cichocki N."/>
            <person name="Veneault-Fourrey C."/>
            <person name="LaButti K."/>
            <person name="Lindquist E.A."/>
            <person name="Lipzen A."/>
            <person name="Lundell T."/>
            <person name="Morin E."/>
            <person name="Murat C."/>
            <person name="Sun H."/>
            <person name="Tunlid A."/>
            <person name="Henrissat B."/>
            <person name="Grigoriev I.V."/>
            <person name="Hibbett D.S."/>
            <person name="Martin F."/>
            <person name="Nordberg H.P."/>
            <person name="Cantor M.N."/>
            <person name="Hua S.X."/>
        </authorList>
    </citation>
    <scope>NUCLEOTIDE SEQUENCE [LARGE SCALE GENOMIC DNA]</scope>
    <source>
        <strain evidence="13 14">Ve08.2h10</strain>
    </source>
</reference>
<evidence type="ECO:0000313" key="14">
    <source>
        <dbReference type="Proteomes" id="UP000054538"/>
    </source>
</evidence>
<evidence type="ECO:0000256" key="9">
    <source>
        <dbReference type="ARBA" id="ARBA00022989"/>
    </source>
</evidence>
<dbReference type="InterPro" id="IPR015943">
    <property type="entry name" value="WD40/YVTN_repeat-like_dom_sf"/>
</dbReference>
<dbReference type="AlphaFoldDB" id="A0A0D0DXI1"/>
<keyword evidence="7" id="KW-0931">ER-Golgi transport</keyword>
<dbReference type="SUPFAM" id="SSF50998">
    <property type="entry name" value="Quinoprotein alcohol dehydrogenase-like"/>
    <property type="match status" value="1"/>
</dbReference>
<dbReference type="InterPro" id="IPR001680">
    <property type="entry name" value="WD40_rpt"/>
</dbReference>
<gene>
    <name evidence="13" type="ORF">PAXRUDRAFT_29921</name>
</gene>
<dbReference type="EMBL" id="KN824837">
    <property type="protein sequence ID" value="KIL00279.1"/>
    <property type="molecule type" value="Genomic_DNA"/>
</dbReference>
<feature type="compositionally biased region" description="Basic residues" evidence="12">
    <location>
        <begin position="207"/>
        <end position="216"/>
    </location>
</feature>
<dbReference type="Proteomes" id="UP000054538">
    <property type="component" value="Unassembled WGS sequence"/>
</dbReference>
<dbReference type="STRING" id="930991.A0A0D0DXI1"/>
<keyword evidence="5" id="KW-0677">Repeat</keyword>
<dbReference type="GO" id="GO:0005085">
    <property type="term" value="F:guanyl-nucleotide exchange factor activity"/>
    <property type="evidence" value="ECO:0007669"/>
    <property type="project" value="InterPro"/>
</dbReference>
<dbReference type="PROSITE" id="PS50082">
    <property type="entry name" value="WD_REPEATS_2"/>
    <property type="match status" value="1"/>
</dbReference>
<dbReference type="Gene3D" id="2.130.10.10">
    <property type="entry name" value="YVTN repeat-like/Quinoprotein amine dehydrogenase"/>
    <property type="match status" value="2"/>
</dbReference>
<dbReference type="OrthoDB" id="2013972at2759"/>
<dbReference type="PANTHER" id="PTHR23284:SF0">
    <property type="entry name" value="PROLACTIN REGULATORY ELEMENT-BINDING PROTEIN"/>
    <property type="match status" value="1"/>
</dbReference>
<keyword evidence="4" id="KW-0812">Transmembrane</keyword>
<keyword evidence="10" id="KW-0472">Membrane</keyword>
<dbReference type="HOGENOM" id="CLU_037666_0_0_1"/>
<keyword evidence="2" id="KW-0813">Transport</keyword>
<dbReference type="InterPro" id="IPR045260">
    <property type="entry name" value="Sec12-like"/>
</dbReference>
<dbReference type="GO" id="GO:0005789">
    <property type="term" value="C:endoplasmic reticulum membrane"/>
    <property type="evidence" value="ECO:0007669"/>
    <property type="project" value="UniProtKB-SubCell"/>
</dbReference>
<proteinExistence type="predicted"/>
<evidence type="ECO:0000256" key="8">
    <source>
        <dbReference type="ARBA" id="ARBA00022927"/>
    </source>
</evidence>
<evidence type="ECO:0000256" key="11">
    <source>
        <dbReference type="PROSITE-ProRule" id="PRU00221"/>
    </source>
</evidence>
<dbReference type="FunCoup" id="A0A0D0DXI1">
    <property type="interactions" value="68"/>
</dbReference>
<evidence type="ECO:0000313" key="13">
    <source>
        <dbReference type="EMBL" id="KIL00279.1"/>
    </source>
</evidence>
<reference evidence="14" key="2">
    <citation type="submission" date="2015-01" db="EMBL/GenBank/DDBJ databases">
        <title>Evolutionary Origins and Diversification of the Mycorrhizal Mutualists.</title>
        <authorList>
            <consortium name="DOE Joint Genome Institute"/>
            <consortium name="Mycorrhizal Genomics Consortium"/>
            <person name="Kohler A."/>
            <person name="Kuo A."/>
            <person name="Nagy L.G."/>
            <person name="Floudas D."/>
            <person name="Copeland A."/>
            <person name="Barry K.W."/>
            <person name="Cichocki N."/>
            <person name="Veneault-Fourrey C."/>
            <person name="LaButti K."/>
            <person name="Lindquist E.A."/>
            <person name="Lipzen A."/>
            <person name="Lundell T."/>
            <person name="Morin E."/>
            <person name="Murat C."/>
            <person name="Riley R."/>
            <person name="Ohm R."/>
            <person name="Sun H."/>
            <person name="Tunlid A."/>
            <person name="Henrissat B."/>
            <person name="Grigoriev I.V."/>
            <person name="Hibbett D.S."/>
            <person name="Martin F."/>
        </authorList>
    </citation>
    <scope>NUCLEOTIDE SEQUENCE [LARGE SCALE GENOMIC DNA]</scope>
    <source>
        <strain evidence="14">Ve08.2h10</strain>
    </source>
</reference>
<sequence length="394" mass="42877">MRAPHTAHPFPAFPVYSCAFVADDQFVVGGGGGASRTGIKNKLRLFRVSDDRQLNILSELELEKDEDAPMSMASHIESRTLVCGINSSAAKLENSGVNENCRKFSIGGDEYKQLVTRGTLSSRNADDYQRVTVVSPDGRFLAVAGEHDFSLLAYDTLSLICHPIHVTNGEIYDATFSSSHVILATSSSISFYALPTFSAVDNEKSPRSKKKGKHKSGPQLSERDTSLQELKLVKAFEPPSISGVPFGSRIIFRAVRLHPLQQDTLYTVVNVTLPRAPKTKTAKKRAYVQKWKITSSSEDHTFDARVEVTRKTCDGNLTCFDASPDGKLLAFGASDYSLGVLDSTTLAPLLSILKAHEFPVTTVRFNPTSKLLVSGGVDSSLRVVSISEKLGGQC</sequence>
<evidence type="ECO:0000256" key="1">
    <source>
        <dbReference type="ARBA" id="ARBA00004648"/>
    </source>
</evidence>
<evidence type="ECO:0000256" key="6">
    <source>
        <dbReference type="ARBA" id="ARBA00022824"/>
    </source>
</evidence>
<dbReference type="GO" id="GO:0006888">
    <property type="term" value="P:endoplasmic reticulum to Golgi vesicle-mediated transport"/>
    <property type="evidence" value="ECO:0007669"/>
    <property type="project" value="TreeGrafter"/>
</dbReference>
<evidence type="ECO:0000256" key="4">
    <source>
        <dbReference type="ARBA" id="ARBA00022692"/>
    </source>
</evidence>
<evidence type="ECO:0000256" key="5">
    <source>
        <dbReference type="ARBA" id="ARBA00022737"/>
    </source>
</evidence>
<dbReference type="PROSITE" id="PS50294">
    <property type="entry name" value="WD_REPEATS_REGION"/>
    <property type="match status" value="1"/>
</dbReference>
<evidence type="ECO:0000256" key="12">
    <source>
        <dbReference type="SAM" id="MobiDB-lite"/>
    </source>
</evidence>
<dbReference type="PANTHER" id="PTHR23284">
    <property type="entry name" value="PROLACTIN REGULATORY ELEMENT BINDING PROTEIN"/>
    <property type="match status" value="1"/>
</dbReference>
<dbReference type="SMART" id="SM00320">
    <property type="entry name" value="WD40"/>
    <property type="match status" value="2"/>
</dbReference>
<keyword evidence="9" id="KW-1133">Transmembrane helix</keyword>
<organism evidence="13 14">
    <name type="scientific">Paxillus rubicundulus Ve08.2h10</name>
    <dbReference type="NCBI Taxonomy" id="930991"/>
    <lineage>
        <taxon>Eukaryota</taxon>
        <taxon>Fungi</taxon>
        <taxon>Dikarya</taxon>
        <taxon>Basidiomycota</taxon>
        <taxon>Agaricomycotina</taxon>
        <taxon>Agaricomycetes</taxon>
        <taxon>Agaricomycetidae</taxon>
        <taxon>Boletales</taxon>
        <taxon>Paxilineae</taxon>
        <taxon>Paxillaceae</taxon>
        <taxon>Paxillus</taxon>
    </lineage>
</organism>